<dbReference type="CDD" id="cd05830">
    <property type="entry name" value="Sortase_E"/>
    <property type="match status" value="1"/>
</dbReference>
<feature type="active site" description="Acyl-thioester intermediate" evidence="2">
    <location>
        <position position="196"/>
    </location>
</feature>
<dbReference type="EMBL" id="POUA01000424">
    <property type="protein sequence ID" value="PZG26944.1"/>
    <property type="molecule type" value="Genomic_DNA"/>
</dbReference>
<dbReference type="Gene3D" id="2.40.260.10">
    <property type="entry name" value="Sortase"/>
    <property type="match status" value="1"/>
</dbReference>
<sequence length="231" mass="25518">MTGTAEHATAVQEDRQVWTPRHLRIARAAGEIMLTCGVLLVLFAGYATYGKAWRIDREQGELDAVLDRTWAAGDAVPAPGRPMARLHIPRLDRRWAVTEGVTQADLRKGPGHYPRTARPGEIGNVGVAGHRIASVFWDLDRLRTGDPIVAETKTGWYVYRVVGRRVVLPTSVEVVAPNPDRPREPPTKAMLTLTTCTPKFQNRQRLIVHAELAETRAKSAGRPVALGNERA</sequence>
<dbReference type="Proteomes" id="UP000248544">
    <property type="component" value="Unassembled WGS sequence"/>
</dbReference>
<dbReference type="InterPro" id="IPR053465">
    <property type="entry name" value="Sortase_Class_E"/>
</dbReference>
<evidence type="ECO:0000313" key="4">
    <source>
        <dbReference type="EMBL" id="PZG26944.1"/>
    </source>
</evidence>
<dbReference type="GO" id="GO:0016787">
    <property type="term" value="F:hydrolase activity"/>
    <property type="evidence" value="ECO:0007669"/>
    <property type="project" value="UniProtKB-KW"/>
</dbReference>
<gene>
    <name evidence="4" type="ORF">C1I98_33625</name>
</gene>
<name>A0A2W2GJ99_9ACTN</name>
<keyword evidence="3" id="KW-0472">Membrane</keyword>
<evidence type="ECO:0000256" key="1">
    <source>
        <dbReference type="ARBA" id="ARBA00022801"/>
    </source>
</evidence>
<protein>
    <submittedName>
        <fullName evidence="4">Class E sortase</fullName>
    </submittedName>
</protein>
<dbReference type="InterPro" id="IPR005754">
    <property type="entry name" value="Sortase"/>
</dbReference>
<keyword evidence="5" id="KW-1185">Reference proteome</keyword>
<feature type="transmembrane region" description="Helical" evidence="3">
    <location>
        <begin position="28"/>
        <end position="49"/>
    </location>
</feature>
<evidence type="ECO:0000256" key="2">
    <source>
        <dbReference type="PIRSR" id="PIRSR605754-1"/>
    </source>
</evidence>
<keyword evidence="1" id="KW-0378">Hydrolase</keyword>
<dbReference type="NCBIfam" id="TIGR01076">
    <property type="entry name" value="sortase_fam"/>
    <property type="match status" value="1"/>
</dbReference>
<dbReference type="AlphaFoldDB" id="A0A2W2GJ99"/>
<feature type="active site" description="Proton donor/acceptor" evidence="2">
    <location>
        <position position="130"/>
    </location>
</feature>
<dbReference type="Pfam" id="PF04203">
    <property type="entry name" value="Sortase"/>
    <property type="match status" value="1"/>
</dbReference>
<dbReference type="InterPro" id="IPR042003">
    <property type="entry name" value="Sortase_E"/>
</dbReference>
<evidence type="ECO:0000256" key="3">
    <source>
        <dbReference type="SAM" id="Phobius"/>
    </source>
</evidence>
<accession>A0A2W2GJ99</accession>
<dbReference type="RefSeq" id="WP_111171379.1">
    <property type="nucleotide sequence ID" value="NZ_POUA01000424.1"/>
</dbReference>
<keyword evidence="3" id="KW-1133">Transmembrane helix</keyword>
<reference evidence="4 5" key="1">
    <citation type="submission" date="2018-01" db="EMBL/GenBank/DDBJ databases">
        <title>Draft genome sequence of Sphaerisporangium sp. 7K107.</title>
        <authorList>
            <person name="Sahin N."/>
            <person name="Saygin H."/>
            <person name="Ay H."/>
        </authorList>
    </citation>
    <scope>NUCLEOTIDE SEQUENCE [LARGE SCALE GENOMIC DNA]</scope>
    <source>
        <strain evidence="4 5">7K107</strain>
    </source>
</reference>
<keyword evidence="3" id="KW-0812">Transmembrane</keyword>
<comment type="caution">
    <text evidence="4">The sequence shown here is derived from an EMBL/GenBank/DDBJ whole genome shotgun (WGS) entry which is preliminary data.</text>
</comment>
<dbReference type="SUPFAM" id="SSF63817">
    <property type="entry name" value="Sortase"/>
    <property type="match status" value="1"/>
</dbReference>
<organism evidence="4 5">
    <name type="scientific">Spongiactinospora gelatinilytica</name>
    <dbReference type="NCBI Taxonomy" id="2666298"/>
    <lineage>
        <taxon>Bacteria</taxon>
        <taxon>Bacillati</taxon>
        <taxon>Actinomycetota</taxon>
        <taxon>Actinomycetes</taxon>
        <taxon>Streptosporangiales</taxon>
        <taxon>Streptosporangiaceae</taxon>
        <taxon>Spongiactinospora</taxon>
    </lineage>
</organism>
<dbReference type="NCBIfam" id="NF033747">
    <property type="entry name" value="class_E_sortase"/>
    <property type="match status" value="1"/>
</dbReference>
<evidence type="ECO:0000313" key="5">
    <source>
        <dbReference type="Proteomes" id="UP000248544"/>
    </source>
</evidence>
<dbReference type="InterPro" id="IPR023365">
    <property type="entry name" value="Sortase_dom-sf"/>
</dbReference>
<proteinExistence type="predicted"/>